<accession>A0AAV8VCM5</accession>
<evidence type="ECO:0000313" key="2">
    <source>
        <dbReference type="EMBL" id="KAJ8912014.1"/>
    </source>
</evidence>
<sequence>MLREANSRQQYKVKSFAVNNNVSCVICGQEHTLDVNARYQEIKKLKLCINCLRSNHSIKHCKSESRCRKCNKLHNTLLHFSNTNHNTTHVMIISHSTESLNTLVTNKSYCNVKNQNCILFSTALVTILDQAGKPHYCRVILDSASQSNFISKEFCSKLKLKTRKTESVVSGLNNTVSNINFSVDVKIHSRINAFSTTLSCLLIDKITTNIPCLVLILSGIFYASVKLNWEKCTDITKNLSGMEVYCDEYFLKTSTRDETGRFIVSFPLKEPISKLRDSRKIAERRFYAIERKLSRDANLKAQYTAFMDDVITKRSILNSNIVISWINSSPHHWKIFIANRISPIQNLSSPKQWHYIPTSENPTDLLSRGISTTQLITSSLWWHGPTFLSTSCDEWNIPSVNITAVEDLPEIRPKSLVLALVSKTDFEGLPQLNKYSTFNHLQRVFAYVLRFISNSKQTTKLVGPLSILELKNSFYQLIKLVQIESFSSDIKSILQNGYVSSNSQLSKLNPFIDREGILRVGGRLKKSHSEYDKKHPALLPKRHHFTILIAQHEHLRLFHAGPQHLLASLRERFWPLDGRNLVRKIVHNCFKCL</sequence>
<dbReference type="Proteomes" id="UP001159042">
    <property type="component" value="Unassembled WGS sequence"/>
</dbReference>
<keyword evidence="3" id="KW-1185">Reference proteome</keyword>
<proteinExistence type="predicted"/>
<name>A0AAV8VCM5_9CUCU</name>
<evidence type="ECO:0000259" key="1">
    <source>
        <dbReference type="Pfam" id="PF17921"/>
    </source>
</evidence>
<reference evidence="2 3" key="1">
    <citation type="journal article" date="2023" name="Insect Mol. Biol.">
        <title>Genome sequencing provides insights into the evolution of gene families encoding plant cell wall-degrading enzymes in longhorned beetles.</title>
        <authorList>
            <person name="Shin N.R."/>
            <person name="Okamura Y."/>
            <person name="Kirsch R."/>
            <person name="Pauchet Y."/>
        </authorList>
    </citation>
    <scope>NUCLEOTIDE SEQUENCE [LARGE SCALE GENOMIC DNA]</scope>
    <source>
        <strain evidence="2">EAD_L_NR</strain>
    </source>
</reference>
<protein>
    <recommendedName>
        <fullName evidence="1">Integrase zinc-binding domain-containing protein</fullName>
    </recommendedName>
</protein>
<feature type="domain" description="Integrase zinc-binding" evidence="1">
    <location>
        <begin position="540"/>
        <end position="592"/>
    </location>
</feature>
<comment type="caution">
    <text evidence="2">The sequence shown here is derived from an EMBL/GenBank/DDBJ whole genome shotgun (WGS) entry which is preliminary data.</text>
</comment>
<gene>
    <name evidence="2" type="ORF">NQ315_003551</name>
</gene>
<dbReference type="PANTHER" id="PTHR47331">
    <property type="entry name" value="PHD-TYPE DOMAIN-CONTAINING PROTEIN"/>
    <property type="match status" value="1"/>
</dbReference>
<evidence type="ECO:0000313" key="3">
    <source>
        <dbReference type="Proteomes" id="UP001159042"/>
    </source>
</evidence>
<dbReference type="Pfam" id="PF17921">
    <property type="entry name" value="Integrase_H2C2"/>
    <property type="match status" value="1"/>
</dbReference>
<dbReference type="EMBL" id="JANEYG010000151">
    <property type="protein sequence ID" value="KAJ8912014.1"/>
    <property type="molecule type" value="Genomic_DNA"/>
</dbReference>
<feature type="non-terminal residue" evidence="2">
    <location>
        <position position="593"/>
    </location>
</feature>
<dbReference type="InterPro" id="IPR041588">
    <property type="entry name" value="Integrase_H2C2"/>
</dbReference>
<organism evidence="2 3">
    <name type="scientific">Exocentrus adspersus</name>
    <dbReference type="NCBI Taxonomy" id="1586481"/>
    <lineage>
        <taxon>Eukaryota</taxon>
        <taxon>Metazoa</taxon>
        <taxon>Ecdysozoa</taxon>
        <taxon>Arthropoda</taxon>
        <taxon>Hexapoda</taxon>
        <taxon>Insecta</taxon>
        <taxon>Pterygota</taxon>
        <taxon>Neoptera</taxon>
        <taxon>Endopterygota</taxon>
        <taxon>Coleoptera</taxon>
        <taxon>Polyphaga</taxon>
        <taxon>Cucujiformia</taxon>
        <taxon>Chrysomeloidea</taxon>
        <taxon>Cerambycidae</taxon>
        <taxon>Lamiinae</taxon>
        <taxon>Acanthocinini</taxon>
        <taxon>Exocentrus</taxon>
    </lineage>
</organism>
<dbReference type="PANTHER" id="PTHR47331:SF2">
    <property type="match status" value="1"/>
</dbReference>
<dbReference type="AlphaFoldDB" id="A0AAV8VCM5"/>